<dbReference type="GO" id="GO:0006006">
    <property type="term" value="P:glucose metabolic process"/>
    <property type="evidence" value="ECO:0007669"/>
    <property type="project" value="TreeGrafter"/>
</dbReference>
<dbReference type="AlphaFoldDB" id="A0A0G4NBS9"/>
<dbReference type="EMBL" id="CVQI01033606">
    <property type="protein sequence ID" value="CRK43765.1"/>
    <property type="molecule type" value="Genomic_DNA"/>
</dbReference>
<dbReference type="PRINTS" id="PR00475">
    <property type="entry name" value="HEXOKINASE"/>
</dbReference>
<evidence type="ECO:0000256" key="6">
    <source>
        <dbReference type="RuleBase" id="RU362007"/>
    </source>
</evidence>
<evidence type="ECO:0000256" key="5">
    <source>
        <dbReference type="ARBA" id="ARBA00022840"/>
    </source>
</evidence>
<keyword evidence="3 6" id="KW-0547">Nucleotide-binding</keyword>
<gene>
    <name evidence="9" type="ORF">BN1723_005815</name>
</gene>
<evidence type="ECO:0000256" key="1">
    <source>
        <dbReference type="ARBA" id="ARBA00009225"/>
    </source>
</evidence>
<protein>
    <recommendedName>
        <fullName evidence="6">Phosphotransferase</fullName>
        <ecNumber evidence="6">2.7.1.-</ecNumber>
    </recommendedName>
</protein>
<evidence type="ECO:0000259" key="7">
    <source>
        <dbReference type="Pfam" id="PF00349"/>
    </source>
</evidence>
<dbReference type="Pfam" id="PF00349">
    <property type="entry name" value="Hexokinase_1"/>
    <property type="match status" value="1"/>
</dbReference>
<dbReference type="Pfam" id="PF03727">
    <property type="entry name" value="Hexokinase_2"/>
    <property type="match status" value="2"/>
</dbReference>
<feature type="domain" description="Hexokinase N-terminal" evidence="7">
    <location>
        <begin position="11"/>
        <end position="228"/>
    </location>
</feature>
<dbReference type="UniPathway" id="UPA00109">
    <property type="reaction ID" value="UER00180"/>
</dbReference>
<dbReference type="GO" id="GO:0005524">
    <property type="term" value="F:ATP binding"/>
    <property type="evidence" value="ECO:0007669"/>
    <property type="project" value="UniProtKB-UniRule"/>
</dbReference>
<dbReference type="PANTHER" id="PTHR19443">
    <property type="entry name" value="HEXOKINASE"/>
    <property type="match status" value="1"/>
</dbReference>
<dbReference type="InterPro" id="IPR022672">
    <property type="entry name" value="Hexokinase_N"/>
</dbReference>
<keyword evidence="4 6" id="KW-0418">Kinase</keyword>
<comment type="similarity">
    <text evidence="1 6">Belongs to the hexokinase family.</text>
</comment>
<reference evidence="10" key="1">
    <citation type="submission" date="2015-05" db="EMBL/GenBank/DDBJ databases">
        <authorList>
            <person name="Fogelqvist Johan"/>
        </authorList>
    </citation>
    <scope>NUCLEOTIDE SEQUENCE [LARGE SCALE GENOMIC DNA]</scope>
</reference>
<dbReference type="InterPro" id="IPR001312">
    <property type="entry name" value="Hexokinase"/>
</dbReference>
<name>A0A0G4NBS9_VERLO</name>
<dbReference type="SUPFAM" id="SSF53067">
    <property type="entry name" value="Actin-like ATPase domain"/>
    <property type="match status" value="3"/>
</dbReference>
<feature type="domain" description="Hexokinase C-terminal" evidence="8">
    <location>
        <begin position="240"/>
        <end position="344"/>
    </location>
</feature>
<dbReference type="PROSITE" id="PS51748">
    <property type="entry name" value="HEXOKINASE_2"/>
    <property type="match status" value="1"/>
</dbReference>
<dbReference type="GO" id="GO:0006013">
    <property type="term" value="P:mannose metabolic process"/>
    <property type="evidence" value="ECO:0007669"/>
    <property type="project" value="TreeGrafter"/>
</dbReference>
<dbReference type="GO" id="GO:0005829">
    <property type="term" value="C:cytosol"/>
    <property type="evidence" value="ECO:0007669"/>
    <property type="project" value="TreeGrafter"/>
</dbReference>
<evidence type="ECO:0000256" key="4">
    <source>
        <dbReference type="ARBA" id="ARBA00022777"/>
    </source>
</evidence>
<dbReference type="EC" id="2.7.1.-" evidence="6"/>
<evidence type="ECO:0000256" key="3">
    <source>
        <dbReference type="ARBA" id="ARBA00022741"/>
    </source>
</evidence>
<dbReference type="GO" id="GO:0001678">
    <property type="term" value="P:intracellular glucose homeostasis"/>
    <property type="evidence" value="ECO:0007669"/>
    <property type="project" value="InterPro"/>
</dbReference>
<feature type="domain" description="Hexokinase C-terminal" evidence="8">
    <location>
        <begin position="369"/>
        <end position="633"/>
    </location>
</feature>
<dbReference type="PANTHER" id="PTHR19443:SF29">
    <property type="entry name" value="PHOSPHOTRANSFERASE"/>
    <property type="match status" value="1"/>
</dbReference>
<evidence type="ECO:0000256" key="2">
    <source>
        <dbReference type="ARBA" id="ARBA00022679"/>
    </source>
</evidence>
<keyword evidence="5 6" id="KW-0067">ATP-binding</keyword>
<accession>A0A0G4NBS9</accession>
<dbReference type="CDD" id="cd24000">
    <property type="entry name" value="ASKHA_NBD_HK"/>
    <property type="match status" value="1"/>
</dbReference>
<dbReference type="GO" id="GO:0004340">
    <property type="term" value="F:glucokinase activity"/>
    <property type="evidence" value="ECO:0007669"/>
    <property type="project" value="TreeGrafter"/>
</dbReference>
<proteinExistence type="inferred from homology"/>
<keyword evidence="6" id="KW-0324">Glycolysis</keyword>
<dbReference type="GO" id="GO:0008865">
    <property type="term" value="F:fructokinase activity"/>
    <property type="evidence" value="ECO:0007669"/>
    <property type="project" value="TreeGrafter"/>
</dbReference>
<dbReference type="GO" id="GO:0019158">
    <property type="term" value="F:mannokinase activity"/>
    <property type="evidence" value="ECO:0007669"/>
    <property type="project" value="TreeGrafter"/>
</dbReference>
<dbReference type="GO" id="GO:0005739">
    <property type="term" value="C:mitochondrion"/>
    <property type="evidence" value="ECO:0007669"/>
    <property type="project" value="TreeGrafter"/>
</dbReference>
<dbReference type="Gene3D" id="3.40.367.20">
    <property type="match status" value="2"/>
</dbReference>
<organism evidence="9 10">
    <name type="scientific">Verticillium longisporum</name>
    <name type="common">Verticillium dahliae var. longisporum</name>
    <dbReference type="NCBI Taxonomy" id="100787"/>
    <lineage>
        <taxon>Eukaryota</taxon>
        <taxon>Fungi</taxon>
        <taxon>Dikarya</taxon>
        <taxon>Ascomycota</taxon>
        <taxon>Pezizomycotina</taxon>
        <taxon>Sordariomycetes</taxon>
        <taxon>Hypocreomycetidae</taxon>
        <taxon>Glomerellales</taxon>
        <taxon>Plectosphaerellaceae</taxon>
        <taxon>Verticillium</taxon>
    </lineage>
</organism>
<dbReference type="InterPro" id="IPR022673">
    <property type="entry name" value="Hexokinase_C"/>
</dbReference>
<dbReference type="GO" id="GO:0005536">
    <property type="term" value="F:D-glucose binding"/>
    <property type="evidence" value="ECO:0007669"/>
    <property type="project" value="InterPro"/>
</dbReference>
<dbReference type="GO" id="GO:0006096">
    <property type="term" value="P:glycolytic process"/>
    <property type="evidence" value="ECO:0007669"/>
    <property type="project" value="UniProtKB-UniPathway"/>
</dbReference>
<dbReference type="Proteomes" id="UP000045706">
    <property type="component" value="Unassembled WGS sequence"/>
</dbReference>
<dbReference type="Gene3D" id="3.30.420.40">
    <property type="match status" value="1"/>
</dbReference>
<evidence type="ECO:0000313" key="9">
    <source>
        <dbReference type="EMBL" id="CRK43765.1"/>
    </source>
</evidence>
<sequence>MTMSSDTRLSLQDFLQPLHVDLDTIHSLAKAFYHNFIHLAADDLAQFLPTPISESILKPVSKSGHGSGGSNLRVGFIELSPEEAVSREGGHGLTNGASNGVSNAATRVARLKEQSWPIAEHLKSMNDTKLFDWIGECIAAVVTEGCRAWALAADEPIPLGITFSFPMVQRSLNEASIIAMGKGFAIHGDVELGSLLLTGYNKSRRELPPIRIAAIANDSVSTLVSFNYLYGEDSRKKAAMGLIVGTGCNATIPLKLAALHESKRPARISLLPGEAPEQVRIAVNTEWSIKGSAPPLQKLGLITRWDEALDAAGEMPGFQPLEYMTAGRYLGELGRLMLLDYLDSPNDSVSTLVSFNYIYGEDSRKKAAMGLIVGTGCNATIPLKLAALHESKRPARISLLPGEAPEQVRIAVNTEWSIKGSAPPLQKLGLITRWDEALDAAGEMPGFQPLEYMTAGRYLGELGRLMLLDYLDSRLGVDASALPSALLTRHGMTTTFLSHFRPLDPEALVSQLETEFPTKAPFQWTTDMATALYHMSKAIEVRAAGIVSAAVVALLRMAGDIPEAGDSSGAEEPRELGVGYTGGCIAHFQDYLHDTQRFLDELVARDLGDKPPVRIVLSPCHDGGIKGAGILAAAAESSLDRET</sequence>
<keyword evidence="2 6" id="KW-0808">Transferase</keyword>
<dbReference type="InterPro" id="IPR043129">
    <property type="entry name" value="ATPase_NBD"/>
</dbReference>
<evidence type="ECO:0000259" key="8">
    <source>
        <dbReference type="Pfam" id="PF03727"/>
    </source>
</evidence>
<evidence type="ECO:0000313" key="10">
    <source>
        <dbReference type="Proteomes" id="UP000045706"/>
    </source>
</evidence>